<comment type="caution">
    <text evidence="4">The sequence shown here is derived from an EMBL/GenBank/DDBJ whole genome shotgun (WGS) entry which is preliminary data.</text>
</comment>
<dbReference type="InterPro" id="IPR009078">
    <property type="entry name" value="Ferritin-like_SF"/>
</dbReference>
<dbReference type="EMBL" id="PRBV01000005">
    <property type="protein sequence ID" value="RTJ79611.1"/>
    <property type="molecule type" value="Genomic_DNA"/>
</dbReference>
<gene>
    <name evidence="4" type="ORF">C3H57_04370</name>
    <name evidence="3" type="ORF">C3I27_03555</name>
</gene>
<dbReference type="Proteomes" id="UP000288507">
    <property type="component" value="Unassembled WGS sequence"/>
</dbReference>
<name>A0A430VBK2_CAMJU</name>
<evidence type="ECO:0000313" key="3">
    <source>
        <dbReference type="EMBL" id="RTI48503.1"/>
    </source>
</evidence>
<dbReference type="InterPro" id="IPR008331">
    <property type="entry name" value="Ferritin_DPS_dom"/>
</dbReference>
<evidence type="ECO:0000313" key="5">
    <source>
        <dbReference type="Proteomes" id="UP000288507"/>
    </source>
</evidence>
<dbReference type="CDD" id="cd00657">
    <property type="entry name" value="Ferritin_like"/>
    <property type="match status" value="1"/>
</dbReference>
<dbReference type="SUPFAM" id="SSF47240">
    <property type="entry name" value="Ferritin-like"/>
    <property type="match status" value="1"/>
</dbReference>
<organism evidence="4 5">
    <name type="scientific">Campylobacter jejuni</name>
    <dbReference type="NCBI Taxonomy" id="197"/>
    <lineage>
        <taxon>Bacteria</taxon>
        <taxon>Pseudomonadati</taxon>
        <taxon>Campylobacterota</taxon>
        <taxon>Epsilonproteobacteria</taxon>
        <taxon>Campylobacterales</taxon>
        <taxon>Campylobacteraceae</taxon>
        <taxon>Campylobacter</taxon>
    </lineage>
</organism>
<dbReference type="EMBL" id="PQZD01000003">
    <property type="protein sequence ID" value="RTI48503.1"/>
    <property type="molecule type" value="Genomic_DNA"/>
</dbReference>
<accession>A0A430VBK2</accession>
<evidence type="ECO:0000256" key="1">
    <source>
        <dbReference type="ARBA" id="ARBA00004496"/>
    </source>
</evidence>
<sequence>MNDLQEQLSFLLHEALKEELSSCVGYLYHNRLLSNSDNFTQYLSEELLEHADEEYEHYKEILELTKSLDLSIEIPSMNEVFFQLKNYDDETVIQFNLDKERDAVDRYNAILSLVSKTSYEGAELVKKVILPIRNKEMEHVEDLENIRSNYEKSAKGLDTPKDESFISCFLEDTHSCSITGTFTTCNTDCKNCDIYKNSFIRK</sequence>
<protein>
    <recommendedName>
        <fullName evidence="2">Ferritin-like diiron domain-containing protein</fullName>
    </recommendedName>
</protein>
<evidence type="ECO:0000259" key="2">
    <source>
        <dbReference type="PROSITE" id="PS50905"/>
    </source>
</evidence>
<reference evidence="3" key="1">
    <citation type="submission" date="2018-01" db="EMBL/GenBank/DDBJ databases">
        <authorList>
            <person name="Kovanen S."/>
            <person name="Nieminen T."/>
            <person name="Pohja-Mykra M."/>
            <person name="Raunio-Saarnisto M."/>
            <person name="Sauvala M."/>
            <person name="Fredriksson-Ahomaa M."/>
            <person name="Hanninen M.-L."/>
            <person name="Kivisto R."/>
        </authorList>
    </citation>
    <scope>NUCLEOTIDE SEQUENCE</scope>
    <source>
        <strain evidence="3">SO-26</strain>
    </source>
</reference>
<reference evidence="4" key="2">
    <citation type="journal article" date="2019" name="Appl. Environ. Microbiol.">
        <title>Population genetics and characterization of Campylobacter jejuni isolates in western jackdaws and game birds in Finland.</title>
        <authorList>
            <person name="Kovanen S."/>
            <person name="Rossi M."/>
            <person name="Pohja-Mykra M."/>
            <person name="Nieminen T."/>
            <person name="Raunio-Saarnisto M."/>
            <person name="Sauvala M."/>
            <person name="Fredriksson-Ahomaa M."/>
            <person name="Hanninen M.L."/>
            <person name="Kivisto R."/>
        </authorList>
    </citation>
    <scope>NUCLEOTIDE SEQUENCE [LARGE SCALE GENOMIC DNA]</scope>
    <source>
        <strain evidence="4">CB313</strain>
        <strain evidence="3">SO-26</strain>
    </source>
</reference>
<dbReference type="InterPro" id="IPR012347">
    <property type="entry name" value="Ferritin-like"/>
</dbReference>
<dbReference type="GO" id="GO:0005737">
    <property type="term" value="C:cytoplasm"/>
    <property type="evidence" value="ECO:0007669"/>
    <property type="project" value="UniProtKB-SubCell"/>
</dbReference>
<proteinExistence type="predicted"/>
<feature type="domain" description="Ferritin-like diiron" evidence="2">
    <location>
        <begin position="2"/>
        <end position="154"/>
    </location>
</feature>
<dbReference type="Proteomes" id="UP000287197">
    <property type="component" value="Unassembled WGS sequence"/>
</dbReference>
<dbReference type="Pfam" id="PF00210">
    <property type="entry name" value="Ferritin"/>
    <property type="match status" value="1"/>
</dbReference>
<dbReference type="PROSITE" id="PS50905">
    <property type="entry name" value="FERRITIN_LIKE"/>
    <property type="match status" value="1"/>
</dbReference>
<dbReference type="AlphaFoldDB" id="A0A430VBK2"/>
<dbReference type="GO" id="GO:0008199">
    <property type="term" value="F:ferric iron binding"/>
    <property type="evidence" value="ECO:0007669"/>
    <property type="project" value="InterPro"/>
</dbReference>
<comment type="subcellular location">
    <subcellularLocation>
        <location evidence="1">Cytoplasm</location>
    </subcellularLocation>
</comment>
<dbReference type="Gene3D" id="1.20.1260.10">
    <property type="match status" value="1"/>
</dbReference>
<dbReference type="InterPro" id="IPR009040">
    <property type="entry name" value="Ferritin-like_diiron"/>
</dbReference>
<evidence type="ECO:0000313" key="4">
    <source>
        <dbReference type="EMBL" id="RTJ79611.1"/>
    </source>
</evidence>
<dbReference type="RefSeq" id="WP_126232170.1">
    <property type="nucleotide sequence ID" value="NZ_PQZD01000003.1"/>
</dbReference>